<reference evidence="1 2" key="1">
    <citation type="submission" date="2020-12" db="EMBL/GenBank/DDBJ databases">
        <title>Complete genome sequence of Mycobacterium heckeshornense JCM 15655T, closely related to a pathogenic non-tuberculous mycobacterial species Mycobacterium xenopi.</title>
        <authorList>
            <person name="Yoshida M."/>
            <person name="Fukano H."/>
            <person name="Asakura T."/>
            <person name="Suzuki M."/>
            <person name="Hoshino Y."/>
        </authorList>
    </citation>
    <scope>NUCLEOTIDE SEQUENCE [LARGE SCALE GENOMIC DNA]</scope>
    <source>
        <strain evidence="1 2">JCM 15655</strain>
    </source>
</reference>
<organism evidence="1 2">
    <name type="scientific">Mycobacterium heckeshornense</name>
    <dbReference type="NCBI Taxonomy" id="110505"/>
    <lineage>
        <taxon>Bacteria</taxon>
        <taxon>Bacillati</taxon>
        <taxon>Actinomycetota</taxon>
        <taxon>Actinomycetes</taxon>
        <taxon>Mycobacteriales</taxon>
        <taxon>Mycobacteriaceae</taxon>
        <taxon>Mycobacterium</taxon>
    </lineage>
</organism>
<evidence type="ECO:0000313" key="2">
    <source>
        <dbReference type="Proteomes" id="UP000595446"/>
    </source>
</evidence>
<accession>A0A7R7JE82</accession>
<keyword evidence="2" id="KW-1185">Reference proteome</keyword>
<gene>
    <name evidence="1" type="ORF">MHEC_04550</name>
</gene>
<dbReference type="Proteomes" id="UP000595446">
    <property type="component" value="Chromosome"/>
</dbReference>
<evidence type="ECO:0000313" key="1">
    <source>
        <dbReference type="EMBL" id="BCO34022.1"/>
    </source>
</evidence>
<proteinExistence type="predicted"/>
<dbReference type="AlphaFoldDB" id="A0A7R7JE82"/>
<name>A0A7R7JE82_9MYCO</name>
<protein>
    <submittedName>
        <fullName evidence="1">Uncharacterized protein</fullName>
    </submittedName>
</protein>
<sequence length="37" mass="4008">MTDVLSDVESRSELGEFTNWYDTANNPPVLGSVVAGH</sequence>
<dbReference type="EMBL" id="AP024237">
    <property type="protein sequence ID" value="BCO34022.1"/>
    <property type="molecule type" value="Genomic_DNA"/>
</dbReference>